<comment type="caution">
    <text evidence="1">The sequence shown here is derived from an EMBL/GenBank/DDBJ whole genome shotgun (WGS) entry which is preliminary data.</text>
</comment>
<sequence length="62" mass="6923">KEIGSSRSEIAMVGDQILSDIKGGNKVGLFTILVDPLGSYSWMSVISGRTIRNQWARWRLDL</sequence>
<feature type="non-terminal residue" evidence="1">
    <location>
        <position position="1"/>
    </location>
</feature>
<reference evidence="1 2" key="1">
    <citation type="journal article" date="2015" name="Nature">
        <title>rRNA introns, odd ribosomes, and small enigmatic genomes across a large radiation of phyla.</title>
        <authorList>
            <person name="Brown C.T."/>
            <person name="Hug L.A."/>
            <person name="Thomas B.C."/>
            <person name="Sharon I."/>
            <person name="Castelle C.J."/>
            <person name="Singh A."/>
            <person name="Wilkins M.J."/>
            <person name="Williams K.H."/>
            <person name="Banfield J.F."/>
        </authorList>
    </citation>
    <scope>NUCLEOTIDE SEQUENCE [LARGE SCALE GENOMIC DNA]</scope>
</reference>
<proteinExistence type="predicted"/>
<dbReference type="InterPro" id="IPR036412">
    <property type="entry name" value="HAD-like_sf"/>
</dbReference>
<dbReference type="Pfam" id="PF13242">
    <property type="entry name" value="Hydrolase_like"/>
    <property type="match status" value="1"/>
</dbReference>
<dbReference type="SUPFAM" id="SSF56784">
    <property type="entry name" value="HAD-like"/>
    <property type="match status" value="1"/>
</dbReference>
<name>A0A0G0W6A0_UNCC2</name>
<evidence type="ECO:0000313" key="2">
    <source>
        <dbReference type="Proteomes" id="UP000033869"/>
    </source>
</evidence>
<gene>
    <name evidence="1" type="ORF">UU65_C0010G0001</name>
</gene>
<dbReference type="AlphaFoldDB" id="A0A0G0W6A0"/>
<dbReference type="Gene3D" id="3.40.50.1000">
    <property type="entry name" value="HAD superfamily/HAD-like"/>
    <property type="match status" value="1"/>
</dbReference>
<dbReference type="EMBL" id="LCBL01000010">
    <property type="protein sequence ID" value="KKS08529.1"/>
    <property type="molecule type" value="Genomic_DNA"/>
</dbReference>
<dbReference type="GO" id="GO:0016787">
    <property type="term" value="F:hydrolase activity"/>
    <property type="evidence" value="ECO:0007669"/>
    <property type="project" value="UniProtKB-KW"/>
</dbReference>
<keyword evidence="1" id="KW-0378">Hydrolase</keyword>
<organism evidence="1 2">
    <name type="scientific">candidate division CPR2 bacterium GW2011_GWC1_41_48</name>
    <dbReference type="NCBI Taxonomy" id="1618344"/>
    <lineage>
        <taxon>Bacteria</taxon>
        <taxon>Bacteria division CPR2</taxon>
    </lineage>
</organism>
<accession>A0A0G0W6A0</accession>
<protein>
    <submittedName>
        <fullName evidence="1">HAD superfamily hydrolase</fullName>
    </submittedName>
</protein>
<evidence type="ECO:0000313" key="1">
    <source>
        <dbReference type="EMBL" id="KKS08529.1"/>
    </source>
</evidence>
<dbReference type="InterPro" id="IPR023214">
    <property type="entry name" value="HAD_sf"/>
</dbReference>
<dbReference type="Proteomes" id="UP000033869">
    <property type="component" value="Unassembled WGS sequence"/>
</dbReference>